<comment type="caution">
    <text evidence="3">Lacks conserved residue(s) required for the propagation of feature annotation.</text>
</comment>
<keyword evidence="5" id="KW-1185">Reference proteome</keyword>
<accession>A0A8J5CE41</accession>
<dbReference type="InterPro" id="IPR005202">
    <property type="entry name" value="TF_GRAS"/>
</dbReference>
<evidence type="ECO:0000313" key="4">
    <source>
        <dbReference type="EMBL" id="KAG6473724.1"/>
    </source>
</evidence>
<name>A0A8J5CE41_ZINOF</name>
<dbReference type="PANTHER" id="PTHR31636">
    <property type="entry name" value="OSJNBA0084A10.13 PROTEIN-RELATED"/>
    <property type="match status" value="1"/>
</dbReference>
<sequence length="291" mass="31614">MTGMNSRNSIIGLTLCSPNIQNIKLLCAPSFAFVEFLGSEIKDSICDLKRIKFWNSEISELQLNTPPPLPQQPAPPAASLRHQFDLSLTGTEQYNIEIKSLQCISIVVDHHGCGGAASGRRGLAGGRYPTGTRSDAVCAVQKENLKAAGAIVKQIFILAASQGGAMRKVAGYFAEALAHQIYRPQSPRGVSCSTNQAILEAFAGCRRVHVVDFGMRQGLQWPALLQALALRPRGPPSFRLIGIGPPEPDNSDSLQEVGWKLAQLAETIRVEIGKGRRILRRGNGNIRFYTN</sequence>
<keyword evidence="2" id="KW-0804">Transcription</keyword>
<evidence type="ECO:0000313" key="5">
    <source>
        <dbReference type="Proteomes" id="UP000734854"/>
    </source>
</evidence>
<gene>
    <name evidence="4" type="ORF">ZIOFF_067641</name>
</gene>
<dbReference type="Pfam" id="PF03514">
    <property type="entry name" value="GRAS"/>
    <property type="match status" value="2"/>
</dbReference>
<evidence type="ECO:0000256" key="2">
    <source>
        <dbReference type="ARBA" id="ARBA00023163"/>
    </source>
</evidence>
<dbReference type="PROSITE" id="PS50985">
    <property type="entry name" value="GRAS"/>
    <property type="match status" value="1"/>
</dbReference>
<organism evidence="4 5">
    <name type="scientific">Zingiber officinale</name>
    <name type="common">Ginger</name>
    <name type="synonym">Amomum zingiber</name>
    <dbReference type="NCBI Taxonomy" id="94328"/>
    <lineage>
        <taxon>Eukaryota</taxon>
        <taxon>Viridiplantae</taxon>
        <taxon>Streptophyta</taxon>
        <taxon>Embryophyta</taxon>
        <taxon>Tracheophyta</taxon>
        <taxon>Spermatophyta</taxon>
        <taxon>Magnoliopsida</taxon>
        <taxon>Liliopsida</taxon>
        <taxon>Zingiberales</taxon>
        <taxon>Zingiberaceae</taxon>
        <taxon>Zingiber</taxon>
    </lineage>
</organism>
<evidence type="ECO:0000256" key="3">
    <source>
        <dbReference type="PROSITE-ProRule" id="PRU01191"/>
    </source>
</evidence>
<keyword evidence="1" id="KW-0805">Transcription regulation</keyword>
<protein>
    <recommendedName>
        <fullName evidence="6">DELLA protein</fullName>
    </recommendedName>
</protein>
<evidence type="ECO:0008006" key="6">
    <source>
        <dbReference type="Google" id="ProtNLM"/>
    </source>
</evidence>
<proteinExistence type="inferred from homology"/>
<feature type="short sequence motif" description="VHIID" evidence="3">
    <location>
        <begin position="208"/>
        <end position="212"/>
    </location>
</feature>
<comment type="caution">
    <text evidence="4">The sequence shown here is derived from an EMBL/GenBank/DDBJ whole genome shotgun (WGS) entry which is preliminary data.</text>
</comment>
<comment type="similarity">
    <text evidence="3">Belongs to the GRAS family.</text>
</comment>
<dbReference type="Proteomes" id="UP000734854">
    <property type="component" value="Unassembled WGS sequence"/>
</dbReference>
<dbReference type="EMBL" id="JACMSC010000019">
    <property type="protein sequence ID" value="KAG6473724.1"/>
    <property type="molecule type" value="Genomic_DNA"/>
</dbReference>
<dbReference type="AlphaFoldDB" id="A0A8J5CE41"/>
<evidence type="ECO:0000256" key="1">
    <source>
        <dbReference type="ARBA" id="ARBA00023015"/>
    </source>
</evidence>
<reference evidence="4 5" key="1">
    <citation type="submission" date="2020-08" db="EMBL/GenBank/DDBJ databases">
        <title>Plant Genome Project.</title>
        <authorList>
            <person name="Zhang R.-G."/>
        </authorList>
    </citation>
    <scope>NUCLEOTIDE SEQUENCE [LARGE SCALE GENOMIC DNA]</scope>
    <source>
        <tissue evidence="4">Rhizome</tissue>
    </source>
</reference>